<accession>A0A4R6BM98</accession>
<keyword evidence="12" id="KW-1185">Reference proteome</keyword>
<dbReference type="InterPro" id="IPR002933">
    <property type="entry name" value="Peptidase_M20"/>
</dbReference>
<feature type="binding site" evidence="9">
    <location>
        <position position="140"/>
    </location>
    <ligand>
        <name>Zn(2+)</name>
        <dbReference type="ChEBI" id="CHEBI:29105"/>
        <label>2</label>
    </ligand>
</feature>
<keyword evidence="5" id="KW-0862">Zinc</keyword>
<evidence type="ECO:0000256" key="1">
    <source>
        <dbReference type="ARBA" id="ARBA00001947"/>
    </source>
</evidence>
<evidence type="ECO:0000256" key="7">
    <source>
        <dbReference type="PIRNR" id="PIRNR001123"/>
    </source>
</evidence>
<dbReference type="NCBIfam" id="TIGR01883">
    <property type="entry name" value="PepT-like"/>
    <property type="match status" value="1"/>
</dbReference>
<dbReference type="GO" id="GO:0008237">
    <property type="term" value="F:metallopeptidase activity"/>
    <property type="evidence" value="ECO:0007669"/>
    <property type="project" value="UniProtKB-KW"/>
</dbReference>
<evidence type="ECO:0000313" key="11">
    <source>
        <dbReference type="EMBL" id="TDM02943.1"/>
    </source>
</evidence>
<evidence type="ECO:0000256" key="3">
    <source>
        <dbReference type="ARBA" id="ARBA00022723"/>
    </source>
</evidence>
<dbReference type="OrthoDB" id="9776600at2"/>
<evidence type="ECO:0000256" key="4">
    <source>
        <dbReference type="ARBA" id="ARBA00022801"/>
    </source>
</evidence>
<evidence type="ECO:0000256" key="6">
    <source>
        <dbReference type="ARBA" id="ARBA00023049"/>
    </source>
</evidence>
<comment type="cofactor">
    <cofactor evidence="1">
        <name>Zn(2+)</name>
        <dbReference type="ChEBI" id="CHEBI:29105"/>
    </cofactor>
</comment>
<dbReference type="InterPro" id="IPR008007">
    <property type="entry name" value="Peptidase_M42"/>
</dbReference>
<dbReference type="InterPro" id="IPR001261">
    <property type="entry name" value="ArgE/DapE_CS"/>
</dbReference>
<dbReference type="SUPFAM" id="SSF55031">
    <property type="entry name" value="Bacterial exopeptidase dimerisation domain"/>
    <property type="match status" value="1"/>
</dbReference>
<feature type="domain" description="Peptidase M20 dimerisation" evidence="10">
    <location>
        <begin position="179"/>
        <end position="272"/>
    </location>
</feature>
<evidence type="ECO:0000256" key="9">
    <source>
        <dbReference type="PIRSR" id="PIRSR001123-2"/>
    </source>
</evidence>
<dbReference type="Gene3D" id="3.30.70.360">
    <property type="match status" value="1"/>
</dbReference>
<keyword evidence="2" id="KW-0645">Protease</keyword>
<dbReference type="GO" id="GO:0004177">
    <property type="term" value="F:aminopeptidase activity"/>
    <property type="evidence" value="ECO:0007669"/>
    <property type="project" value="UniProtKB-UniRule"/>
</dbReference>
<feature type="binding site" evidence="9">
    <location>
        <position position="106"/>
    </location>
    <ligand>
        <name>Zn(2+)</name>
        <dbReference type="ChEBI" id="CHEBI:29105"/>
        <label>2</label>
    </ligand>
</feature>
<comment type="similarity">
    <text evidence="7">Belongs to the peptidase M42 family.</text>
</comment>
<dbReference type="PROSITE" id="PS00759">
    <property type="entry name" value="ARGE_DAPE_CPG2_2"/>
    <property type="match status" value="1"/>
</dbReference>
<dbReference type="Pfam" id="PF01546">
    <property type="entry name" value="Peptidase_M20"/>
    <property type="match status" value="1"/>
</dbReference>
<dbReference type="InterPro" id="IPR011650">
    <property type="entry name" value="Peptidase_M20_dimer"/>
</dbReference>
<keyword evidence="6" id="KW-0482">Metalloprotease</keyword>
<evidence type="ECO:0000256" key="2">
    <source>
        <dbReference type="ARBA" id="ARBA00022670"/>
    </source>
</evidence>
<feature type="binding site" evidence="9">
    <location>
        <position position="76"/>
    </location>
    <ligand>
        <name>Zn(2+)</name>
        <dbReference type="ChEBI" id="CHEBI:29105"/>
        <label>1</label>
    </ligand>
</feature>
<feature type="active site" description="Proton acceptor" evidence="8">
    <location>
        <position position="139"/>
    </location>
</feature>
<dbReference type="Pfam" id="PF07687">
    <property type="entry name" value="M20_dimer"/>
    <property type="match status" value="1"/>
</dbReference>
<feature type="binding site" evidence="9">
    <location>
        <position position="106"/>
    </location>
    <ligand>
        <name>Zn(2+)</name>
        <dbReference type="ChEBI" id="CHEBI:29105"/>
        <label>1</label>
    </ligand>
</feature>
<dbReference type="Proteomes" id="UP000295328">
    <property type="component" value="Unassembled WGS sequence"/>
</dbReference>
<name>A0A4R6BM98_9STAP</name>
<dbReference type="PANTHER" id="PTHR42994:SF2">
    <property type="entry name" value="PEPTIDASE"/>
    <property type="match status" value="1"/>
</dbReference>
<dbReference type="AlphaFoldDB" id="A0A4R6BM98"/>
<dbReference type="InterPro" id="IPR036264">
    <property type="entry name" value="Bact_exopeptidase_dim_dom"/>
</dbReference>
<organism evidence="11 12">
    <name type="scientific">Macrococcus hajekii</name>
    <dbReference type="NCBI Taxonomy" id="198482"/>
    <lineage>
        <taxon>Bacteria</taxon>
        <taxon>Bacillati</taxon>
        <taxon>Bacillota</taxon>
        <taxon>Bacilli</taxon>
        <taxon>Bacillales</taxon>
        <taxon>Staphylococcaceae</taxon>
        <taxon>Macrococcus</taxon>
    </lineage>
</organism>
<dbReference type="InterPro" id="IPR010162">
    <property type="entry name" value="PepT-like"/>
</dbReference>
<comment type="cofactor">
    <cofactor evidence="9">
        <name>a divalent metal cation</name>
        <dbReference type="ChEBI" id="CHEBI:60240"/>
    </cofactor>
    <text evidence="9">Binds 2 divalent metal cations per subunit.</text>
</comment>
<dbReference type="PANTHER" id="PTHR42994">
    <property type="entry name" value="PEPTIDASE T"/>
    <property type="match status" value="1"/>
</dbReference>
<reference evidence="11 12" key="1">
    <citation type="submission" date="2019-01" db="EMBL/GenBank/DDBJ databases">
        <title>Draft genome sequences of the type strains of six Macrococcus species.</title>
        <authorList>
            <person name="Mazhar S."/>
            <person name="Altermann E."/>
            <person name="Hill C."/>
            <person name="Mcauliffe O."/>
        </authorList>
    </citation>
    <scope>NUCLEOTIDE SEQUENCE [LARGE SCALE GENOMIC DNA]</scope>
    <source>
        <strain evidence="11 12">CCM4809</strain>
    </source>
</reference>
<dbReference type="EMBL" id="SCWE01000001">
    <property type="protein sequence ID" value="TDM02943.1"/>
    <property type="molecule type" value="Genomic_DNA"/>
</dbReference>
<comment type="caution">
    <text evidence="11">The sequence shown here is derived from an EMBL/GenBank/DDBJ whole genome shotgun (WGS) entry which is preliminary data.</text>
</comment>
<dbReference type="GO" id="GO:0006508">
    <property type="term" value="P:proteolysis"/>
    <property type="evidence" value="ECO:0007669"/>
    <property type="project" value="UniProtKB-KW"/>
</dbReference>
<dbReference type="Gene3D" id="3.40.630.10">
    <property type="entry name" value="Zn peptidases"/>
    <property type="match status" value="1"/>
</dbReference>
<dbReference type="GO" id="GO:0046872">
    <property type="term" value="F:metal ion binding"/>
    <property type="evidence" value="ECO:0007669"/>
    <property type="project" value="UniProtKB-UniRule"/>
</dbReference>
<proteinExistence type="inferred from homology"/>
<evidence type="ECO:0000259" key="10">
    <source>
        <dbReference type="Pfam" id="PF07687"/>
    </source>
</evidence>
<keyword evidence="3 9" id="KW-0479">Metal-binding</keyword>
<keyword evidence="4 11" id="KW-0378">Hydrolase</keyword>
<sequence length="369" mass="39753">MLNQERLVETFLELVQIDSETGFEREIADHLIKTFEELNYHVIEDDSQKDTHFGAGNLIVNIEGNESKKPIYFSCHMDTVTPGKGIKPVINNGVIETDGTTILGADDKAGIAVLLETLKVIKEEKVDHGPIQIIISVGEESQLVGAKAFDSAYLTSEFGYALDSGNKVGTIVTAAPSQAKIEVTITGKTAHAGLEPEKGISAINIAAKSVSRMTLGRIDEETTANIGRFEGGTVTNIVADSCYILGEARSLDQDKLDRQIAHMKEVFEATAEGMGGRAEVNIIPSYPSFNVAEDSDVVKVAYQAAENVGLSPVTKKSGGGSDANIFNSYGVPTIVLAVGYEQIHTKQEKMPISELVKLTEQVLEIIKLV</sequence>
<evidence type="ECO:0000256" key="8">
    <source>
        <dbReference type="PIRSR" id="PIRSR001123-1"/>
    </source>
</evidence>
<gene>
    <name evidence="11" type="ORF">ERX37_02320</name>
</gene>
<dbReference type="RefSeq" id="WP_133429031.1">
    <property type="nucleotide sequence ID" value="NZ_BMCC01000002.1"/>
</dbReference>
<dbReference type="SUPFAM" id="SSF53187">
    <property type="entry name" value="Zn-dependent exopeptidases"/>
    <property type="match status" value="1"/>
</dbReference>
<evidence type="ECO:0000256" key="5">
    <source>
        <dbReference type="ARBA" id="ARBA00022833"/>
    </source>
</evidence>
<protein>
    <submittedName>
        <fullName evidence="11">M20/M25/M40 family metallo-hydrolase</fullName>
    </submittedName>
</protein>
<evidence type="ECO:0000313" key="12">
    <source>
        <dbReference type="Proteomes" id="UP000295328"/>
    </source>
</evidence>
<dbReference type="PIRSF" id="PIRSF001123">
    <property type="entry name" value="PepA_GA"/>
    <property type="match status" value="1"/>
</dbReference>